<dbReference type="RefSeq" id="WP_013300432.1">
    <property type="nucleotide sequence ID" value="NC_014414.1"/>
</dbReference>
<evidence type="ECO:0000313" key="9">
    <source>
        <dbReference type="Proteomes" id="UP000001302"/>
    </source>
</evidence>
<dbReference type="AlphaFoldDB" id="E0TE83"/>
<dbReference type="PANTHER" id="PTHR33884:SF3">
    <property type="entry name" value="UPF0410 PROTEIN YMGE"/>
    <property type="match status" value="1"/>
</dbReference>
<dbReference type="HOGENOM" id="CLU_160040_0_2_5"/>
<feature type="transmembrane region" description="Helical" evidence="7">
    <location>
        <begin position="56"/>
        <end position="74"/>
    </location>
</feature>
<comment type="similarity">
    <text evidence="2">Belongs to the UPF0410 family.</text>
</comment>
<dbReference type="STRING" id="314260.PB2503_06962"/>
<accession>E0TE83</accession>
<dbReference type="EMBL" id="CP002156">
    <property type="protein sequence ID" value="ADM09458.1"/>
    <property type="molecule type" value="Genomic_DNA"/>
</dbReference>
<name>E0TE83_PARBH</name>
<evidence type="ECO:0000256" key="1">
    <source>
        <dbReference type="ARBA" id="ARBA00004651"/>
    </source>
</evidence>
<dbReference type="Pfam" id="PF04226">
    <property type="entry name" value="Transgly_assoc"/>
    <property type="match status" value="1"/>
</dbReference>
<protein>
    <recommendedName>
        <fullName evidence="10">GlsB/YeaQ/YmgE family stress response membrane protein</fullName>
    </recommendedName>
</protein>
<evidence type="ECO:0000313" key="8">
    <source>
        <dbReference type="EMBL" id="ADM09458.1"/>
    </source>
</evidence>
<evidence type="ECO:0000256" key="7">
    <source>
        <dbReference type="SAM" id="Phobius"/>
    </source>
</evidence>
<gene>
    <name evidence="8" type="ordered locus">PB2503_06962</name>
</gene>
<dbReference type="InterPro" id="IPR007341">
    <property type="entry name" value="Transgly_assoc"/>
</dbReference>
<keyword evidence="9" id="KW-1185">Reference proteome</keyword>
<evidence type="ECO:0000256" key="6">
    <source>
        <dbReference type="ARBA" id="ARBA00023136"/>
    </source>
</evidence>
<reference evidence="8 9" key="2">
    <citation type="journal article" date="2011" name="J. Bacteriol.">
        <title>Complete genome sequence of strain HTCC2503T of Parvularcula bermudensis, the type species of the order "Parvularculales" in the class Alphaproteobacteria.</title>
        <authorList>
            <person name="Oh H.M."/>
            <person name="Kang I."/>
            <person name="Vergin K.L."/>
            <person name="Kang D."/>
            <person name="Rhee K.H."/>
            <person name="Giovannoni S.J."/>
            <person name="Cho J.C."/>
        </authorList>
    </citation>
    <scope>NUCLEOTIDE SEQUENCE [LARGE SCALE GENOMIC DNA]</scope>
    <source>
        <strain evidence="9">ATCC BAA-594 / HTCC2503 / KCTC 12087</strain>
    </source>
</reference>
<keyword evidence="4 7" id="KW-0812">Transmembrane</keyword>
<dbReference type="KEGG" id="pbr:PB2503_06962"/>
<keyword evidence="5 7" id="KW-1133">Transmembrane helix</keyword>
<dbReference type="OrthoDB" id="9815411at2"/>
<dbReference type="Proteomes" id="UP000001302">
    <property type="component" value="Chromosome"/>
</dbReference>
<sequence length="81" mass="8682">MGIILWIIVGGIAGWLAEKAMKSEHSIWMNIALGMLGAVVLNWLLLAVGIGTLGGVLGQLVIAFLGACLLIWIGRMIRRRA</sequence>
<proteinExistence type="inferred from homology"/>
<evidence type="ECO:0000256" key="5">
    <source>
        <dbReference type="ARBA" id="ARBA00022989"/>
    </source>
</evidence>
<evidence type="ECO:0000256" key="3">
    <source>
        <dbReference type="ARBA" id="ARBA00022475"/>
    </source>
</evidence>
<dbReference type="GO" id="GO:0005886">
    <property type="term" value="C:plasma membrane"/>
    <property type="evidence" value="ECO:0007669"/>
    <property type="project" value="UniProtKB-SubCell"/>
</dbReference>
<evidence type="ECO:0000256" key="4">
    <source>
        <dbReference type="ARBA" id="ARBA00022692"/>
    </source>
</evidence>
<keyword evidence="6 7" id="KW-0472">Membrane</keyword>
<organism evidence="8 9">
    <name type="scientific">Parvularcula bermudensis (strain ATCC BAA-594 / HTCC2503 / KCTC 12087)</name>
    <dbReference type="NCBI Taxonomy" id="314260"/>
    <lineage>
        <taxon>Bacteria</taxon>
        <taxon>Pseudomonadati</taxon>
        <taxon>Pseudomonadota</taxon>
        <taxon>Alphaproteobacteria</taxon>
        <taxon>Parvularculales</taxon>
        <taxon>Parvularculaceae</taxon>
        <taxon>Parvularcula</taxon>
    </lineage>
</organism>
<dbReference type="PANTHER" id="PTHR33884">
    <property type="entry name" value="UPF0410 PROTEIN YMGE"/>
    <property type="match status" value="1"/>
</dbReference>
<evidence type="ECO:0008006" key="10">
    <source>
        <dbReference type="Google" id="ProtNLM"/>
    </source>
</evidence>
<comment type="subcellular location">
    <subcellularLocation>
        <location evidence="1">Cell membrane</location>
        <topology evidence="1">Multi-pass membrane protein</topology>
    </subcellularLocation>
</comment>
<keyword evidence="3" id="KW-1003">Cell membrane</keyword>
<evidence type="ECO:0000256" key="2">
    <source>
        <dbReference type="ARBA" id="ARBA00011006"/>
    </source>
</evidence>
<feature type="transmembrane region" description="Helical" evidence="7">
    <location>
        <begin position="27"/>
        <end position="50"/>
    </location>
</feature>
<reference evidence="9" key="1">
    <citation type="submission" date="2010-08" db="EMBL/GenBank/DDBJ databases">
        <title>Genome sequence of Parvularcula bermudensis HTCC2503.</title>
        <authorList>
            <person name="Kang D.-M."/>
            <person name="Oh H.-M."/>
            <person name="Cho J.-C."/>
        </authorList>
    </citation>
    <scope>NUCLEOTIDE SEQUENCE [LARGE SCALE GENOMIC DNA]</scope>
    <source>
        <strain evidence="9">ATCC BAA-594 / HTCC2503 / KCTC 12087</strain>
    </source>
</reference>
<dbReference type="eggNOG" id="COG2261">
    <property type="taxonomic scope" value="Bacteria"/>
</dbReference>